<dbReference type="Proteomes" id="UP000626109">
    <property type="component" value="Unassembled WGS sequence"/>
</dbReference>
<keyword evidence="2" id="KW-0378">Hydrolase</keyword>
<comment type="caution">
    <text evidence="8">The sequence shown here is derived from an EMBL/GenBank/DDBJ whole genome shotgun (WGS) entry which is preliminary data.</text>
</comment>
<feature type="non-terminal residue" evidence="8">
    <location>
        <position position="160"/>
    </location>
</feature>
<protein>
    <recommendedName>
        <fullName evidence="7">DEAD-box RNA helicase Q domain-containing protein</fullName>
    </recommendedName>
</protein>
<dbReference type="EMBL" id="CAJNNW010019424">
    <property type="protein sequence ID" value="CAE8664507.1"/>
    <property type="molecule type" value="Genomic_DNA"/>
</dbReference>
<evidence type="ECO:0000256" key="3">
    <source>
        <dbReference type="ARBA" id="ARBA00022806"/>
    </source>
</evidence>
<name>A0A813J1H1_POLGL</name>
<evidence type="ECO:0000256" key="6">
    <source>
        <dbReference type="SAM" id="MobiDB-lite"/>
    </source>
</evidence>
<evidence type="ECO:0000256" key="4">
    <source>
        <dbReference type="ARBA" id="ARBA00022840"/>
    </source>
</evidence>
<feature type="domain" description="DEAD-box RNA helicase Q" evidence="7">
    <location>
        <begin position="87"/>
        <end position="115"/>
    </location>
</feature>
<dbReference type="GO" id="GO:0016787">
    <property type="term" value="F:hydrolase activity"/>
    <property type="evidence" value="ECO:0007669"/>
    <property type="project" value="UniProtKB-KW"/>
</dbReference>
<keyword evidence="3" id="KW-0347">Helicase</keyword>
<dbReference type="PROSITE" id="PS51195">
    <property type="entry name" value="Q_MOTIF"/>
    <property type="match status" value="1"/>
</dbReference>
<dbReference type="InterPro" id="IPR027417">
    <property type="entry name" value="P-loop_NTPase"/>
</dbReference>
<dbReference type="GO" id="GO:0005524">
    <property type="term" value="F:ATP binding"/>
    <property type="evidence" value="ECO:0007669"/>
    <property type="project" value="UniProtKB-KW"/>
</dbReference>
<evidence type="ECO:0000256" key="2">
    <source>
        <dbReference type="ARBA" id="ARBA00022801"/>
    </source>
</evidence>
<evidence type="ECO:0000313" key="9">
    <source>
        <dbReference type="Proteomes" id="UP000626109"/>
    </source>
</evidence>
<feature type="short sequence motif" description="Q motif" evidence="5">
    <location>
        <begin position="87"/>
        <end position="115"/>
    </location>
</feature>
<dbReference type="Gene3D" id="3.40.50.300">
    <property type="entry name" value="P-loop containing nucleotide triphosphate hydrolases"/>
    <property type="match status" value="1"/>
</dbReference>
<accession>A0A813J1H1</accession>
<feature type="region of interest" description="Disordered" evidence="6">
    <location>
        <begin position="1"/>
        <end position="31"/>
    </location>
</feature>
<keyword evidence="1" id="KW-0547">Nucleotide-binding</keyword>
<evidence type="ECO:0000313" key="8">
    <source>
        <dbReference type="EMBL" id="CAE8664507.1"/>
    </source>
</evidence>
<dbReference type="AlphaFoldDB" id="A0A813J1H1"/>
<proteinExistence type="predicted"/>
<dbReference type="InterPro" id="IPR014014">
    <property type="entry name" value="RNA_helicase_DEAD_Q_motif"/>
</dbReference>
<dbReference type="SUPFAM" id="SSF52540">
    <property type="entry name" value="P-loop containing nucleoside triphosphate hydrolases"/>
    <property type="match status" value="1"/>
</dbReference>
<keyword evidence="4" id="KW-0067">ATP-binding</keyword>
<evidence type="ECO:0000256" key="5">
    <source>
        <dbReference type="PROSITE-ProRule" id="PRU00552"/>
    </source>
</evidence>
<evidence type="ECO:0000256" key="1">
    <source>
        <dbReference type="ARBA" id="ARBA00022741"/>
    </source>
</evidence>
<reference evidence="8" key="1">
    <citation type="submission" date="2021-02" db="EMBL/GenBank/DDBJ databases">
        <authorList>
            <person name="Dougan E. K."/>
            <person name="Rhodes N."/>
            <person name="Thang M."/>
            <person name="Chan C."/>
        </authorList>
    </citation>
    <scope>NUCLEOTIDE SEQUENCE</scope>
</reference>
<feature type="compositionally biased region" description="Basic and acidic residues" evidence="6">
    <location>
        <begin position="16"/>
        <end position="31"/>
    </location>
</feature>
<feature type="non-terminal residue" evidence="8">
    <location>
        <position position="1"/>
    </location>
</feature>
<organism evidence="8 9">
    <name type="scientific">Polarella glacialis</name>
    <name type="common">Dinoflagellate</name>
    <dbReference type="NCBI Taxonomy" id="89957"/>
    <lineage>
        <taxon>Eukaryota</taxon>
        <taxon>Sar</taxon>
        <taxon>Alveolata</taxon>
        <taxon>Dinophyceae</taxon>
        <taxon>Suessiales</taxon>
        <taxon>Suessiaceae</taxon>
        <taxon>Polarella</taxon>
    </lineage>
</organism>
<evidence type="ECO:0000259" key="7">
    <source>
        <dbReference type="PROSITE" id="PS51195"/>
    </source>
</evidence>
<gene>
    <name evidence="8" type="ORF">PGLA2088_LOCUS15619</name>
</gene>
<sequence>HHLCAPAVPMSGTKRKAADEVHHSSASEMDWRAQPRRPFKRVFVPYNPEAVDMAGGAAAVAARRKALGVDLIDDPAGEDATAPPFESFEELGVLPPWLLQALRDDGFTEPSPMQAQALPVALSGQNTIVVGADAERATQAGVYLLPAILQAIDQPLLSEQ</sequence>
<dbReference type="GO" id="GO:0003724">
    <property type="term" value="F:RNA helicase activity"/>
    <property type="evidence" value="ECO:0007669"/>
    <property type="project" value="InterPro"/>
</dbReference>